<dbReference type="Pfam" id="PF13302">
    <property type="entry name" value="Acetyltransf_3"/>
    <property type="match status" value="1"/>
</dbReference>
<dbReference type="InterPro" id="IPR000182">
    <property type="entry name" value="GNAT_dom"/>
</dbReference>
<evidence type="ECO:0000259" key="1">
    <source>
        <dbReference type="PROSITE" id="PS51186"/>
    </source>
</evidence>
<organism evidence="2 3">
    <name type="scientific">Leucobacter chromiireducens subsp. chromiireducens</name>
    <dbReference type="NCBI Taxonomy" id="660067"/>
    <lineage>
        <taxon>Bacteria</taxon>
        <taxon>Bacillati</taxon>
        <taxon>Actinomycetota</taxon>
        <taxon>Actinomycetes</taxon>
        <taxon>Micrococcales</taxon>
        <taxon>Microbacteriaceae</taxon>
        <taxon>Leucobacter</taxon>
    </lineage>
</organism>
<protein>
    <submittedName>
        <fullName evidence="2">N-acetyltransferase</fullName>
    </submittedName>
</protein>
<proteinExistence type="predicted"/>
<evidence type="ECO:0000313" key="3">
    <source>
        <dbReference type="Proteomes" id="UP001646141"/>
    </source>
</evidence>
<keyword evidence="3" id="KW-1185">Reference proteome</keyword>
<dbReference type="Proteomes" id="UP001646141">
    <property type="component" value="Unassembled WGS sequence"/>
</dbReference>
<dbReference type="EMBL" id="QYAD01000001">
    <property type="protein sequence ID" value="MBL3688431.1"/>
    <property type="molecule type" value="Genomic_DNA"/>
</dbReference>
<dbReference type="PANTHER" id="PTHR43792">
    <property type="entry name" value="GNAT FAMILY, PUTATIVE (AFU_ORTHOLOGUE AFUA_3G00765)-RELATED-RELATED"/>
    <property type="match status" value="1"/>
</dbReference>
<evidence type="ECO:0000313" key="2">
    <source>
        <dbReference type="EMBL" id="MBL3688431.1"/>
    </source>
</evidence>
<name>A0ABS1SNF4_9MICO</name>
<reference evidence="2 3" key="1">
    <citation type="submission" date="2018-09" db="EMBL/GenBank/DDBJ databases">
        <title>Comparative genomics of Leucobacter spp.</title>
        <authorList>
            <person name="Reis A.C."/>
            <person name="Kolvenbach B.A."/>
            <person name="Corvini P.F.X."/>
            <person name="Nunes O.C."/>
        </authorList>
    </citation>
    <scope>NUCLEOTIDE SEQUENCE [LARGE SCALE GENOMIC DNA]</scope>
    <source>
        <strain evidence="2 3">L-1</strain>
    </source>
</reference>
<dbReference type="RefSeq" id="WP_202380482.1">
    <property type="nucleotide sequence ID" value="NZ_BAAAMA010000003.1"/>
</dbReference>
<sequence>MLNSRFLPVEAGTTRLRPLDASDAATYAEGTADPTVRQFAHLPEPEYTSASVRAMIAATVMPALIRGDLAVLTIADATSDAFAGSLVLFDVSAESAEVGFWLHPRHRGQGHAQRALTAARQFATASGLHTLTAQTARDNAASQRTLENAGFVRAATTTGRTPAGAEIELVQYGLELCPDETPEADAFREQHPTATLKA</sequence>
<feature type="domain" description="N-acetyltransferase" evidence="1">
    <location>
        <begin position="14"/>
        <end position="174"/>
    </location>
</feature>
<dbReference type="Gene3D" id="3.40.630.30">
    <property type="match status" value="1"/>
</dbReference>
<accession>A0ABS1SNF4</accession>
<dbReference type="SUPFAM" id="SSF55729">
    <property type="entry name" value="Acyl-CoA N-acyltransferases (Nat)"/>
    <property type="match status" value="1"/>
</dbReference>
<dbReference type="PROSITE" id="PS51186">
    <property type="entry name" value="GNAT"/>
    <property type="match status" value="1"/>
</dbReference>
<dbReference type="InterPro" id="IPR051531">
    <property type="entry name" value="N-acetyltransferase"/>
</dbReference>
<comment type="caution">
    <text evidence="2">The sequence shown here is derived from an EMBL/GenBank/DDBJ whole genome shotgun (WGS) entry which is preliminary data.</text>
</comment>
<dbReference type="InterPro" id="IPR016181">
    <property type="entry name" value="Acyl_CoA_acyltransferase"/>
</dbReference>
<gene>
    <name evidence="2" type="ORF">D3226_00435</name>
</gene>
<dbReference type="CDD" id="cd04301">
    <property type="entry name" value="NAT_SF"/>
    <property type="match status" value="1"/>
</dbReference>